<organism evidence="5 6">
    <name type="scientific">Turicibacter sanguinis</name>
    <dbReference type="NCBI Taxonomy" id="154288"/>
    <lineage>
        <taxon>Bacteria</taxon>
        <taxon>Bacillati</taxon>
        <taxon>Bacillota</taxon>
        <taxon>Erysipelotrichia</taxon>
        <taxon>Erysipelotrichales</taxon>
        <taxon>Turicibacteraceae</taxon>
        <taxon>Turicibacter</taxon>
    </lineage>
</organism>
<dbReference type="GO" id="GO:0031218">
    <property type="term" value="F:arabinogalactan endo-1,4-beta-galactosidase activity"/>
    <property type="evidence" value="ECO:0007669"/>
    <property type="project" value="UniProtKB-EC"/>
</dbReference>
<accession>A0A9X4XCB3</accession>
<dbReference type="Proteomes" id="UP000487649">
    <property type="component" value="Unassembled WGS sequence"/>
</dbReference>
<evidence type="ECO:0000313" key="5">
    <source>
        <dbReference type="EMBL" id="MTK20015.1"/>
    </source>
</evidence>
<evidence type="ECO:0000256" key="4">
    <source>
        <dbReference type="RuleBase" id="RU361192"/>
    </source>
</evidence>
<dbReference type="SUPFAM" id="SSF51445">
    <property type="entry name" value="(Trans)glycosidases"/>
    <property type="match status" value="1"/>
</dbReference>
<reference evidence="5 6" key="1">
    <citation type="journal article" date="2019" name="Nat. Med.">
        <title>A library of human gut bacterial isolates paired with longitudinal multiomics data enables mechanistic microbiome research.</title>
        <authorList>
            <person name="Poyet M."/>
            <person name="Groussin M."/>
            <person name="Gibbons S.M."/>
            <person name="Avila-Pacheco J."/>
            <person name="Jiang X."/>
            <person name="Kearney S.M."/>
            <person name="Perrotta A.R."/>
            <person name="Berdy B."/>
            <person name="Zhao S."/>
            <person name="Lieberman T.D."/>
            <person name="Swanson P.K."/>
            <person name="Smith M."/>
            <person name="Roesemann S."/>
            <person name="Alexander J.E."/>
            <person name="Rich S.A."/>
            <person name="Livny J."/>
            <person name="Vlamakis H."/>
            <person name="Clish C."/>
            <person name="Bullock K."/>
            <person name="Deik A."/>
            <person name="Scott J."/>
            <person name="Pierce K.A."/>
            <person name="Xavier R.J."/>
            <person name="Alm E.J."/>
        </authorList>
    </citation>
    <scope>NUCLEOTIDE SEQUENCE [LARGE SCALE GENOMIC DNA]</scope>
    <source>
        <strain evidence="5 6">BIOML-A198</strain>
    </source>
</reference>
<dbReference type="InterPro" id="IPR017853">
    <property type="entry name" value="GH"/>
</dbReference>
<comment type="similarity">
    <text evidence="1 4">Belongs to the glycosyl hydrolase 53 family.</text>
</comment>
<comment type="caution">
    <text evidence="5">The sequence shown here is derived from an EMBL/GenBank/DDBJ whole genome shotgun (WGS) entry which is preliminary data.</text>
</comment>
<evidence type="ECO:0000256" key="3">
    <source>
        <dbReference type="ARBA" id="ARBA00023295"/>
    </source>
</evidence>
<evidence type="ECO:0000256" key="1">
    <source>
        <dbReference type="ARBA" id="ARBA00010687"/>
    </source>
</evidence>
<dbReference type="PANTHER" id="PTHR34983">
    <property type="entry name" value="ARABINOGALACTAN ENDO-BETA-1,4-GALACTANASE A"/>
    <property type="match status" value="1"/>
</dbReference>
<dbReference type="EC" id="3.2.1.89" evidence="4"/>
<proteinExistence type="inferred from homology"/>
<dbReference type="RefSeq" id="WP_006784795.1">
    <property type="nucleotide sequence ID" value="NZ_CP053187.1"/>
</dbReference>
<dbReference type="AlphaFoldDB" id="A0A9X4XCB3"/>
<dbReference type="Gene3D" id="3.20.20.80">
    <property type="entry name" value="Glycosidases"/>
    <property type="match status" value="1"/>
</dbReference>
<keyword evidence="3 4" id="KW-0326">Glycosidase</keyword>
<name>A0A9X4XCB3_9FIRM</name>
<gene>
    <name evidence="5" type="ORF">GMA92_01005</name>
</gene>
<sequence>MNFIKGMDVSMLQELESEGAKYYLDGQEMDIFDLFKQKGINSIRLRLWNYPYDETGAPYGGGTNDLETTINLAKRLTESGLDFILDFHYSDFWADPKKQVKPKAWTDLTGRDLENAVHDYTLETLKTLKQNGIQPTCVQVGNEITYGFLWGDGHISNLEGMTSLLQAGISAVREFDSTIKIMLHLDYGTDNRLYREWFSSVKKYELDFDLIGMSYYPYWNGSLEVLLANMNDISQRFDKDIVIAETAFCYTTDSLGCNGMIVDEELAKNVPYEPTKEGQKEYLEALLNIIKSVRDNRGVGLIYWEPSWLPIPHVAWAKEAGAKYANDEGELGNSWANQALFDESGNANPALDIFLND</sequence>
<dbReference type="PANTHER" id="PTHR34983:SF2">
    <property type="entry name" value="ENDO-BETA-1,4-GALACTANASE"/>
    <property type="match status" value="1"/>
</dbReference>
<dbReference type="GeneID" id="60058782"/>
<evidence type="ECO:0000256" key="2">
    <source>
        <dbReference type="ARBA" id="ARBA00022801"/>
    </source>
</evidence>
<comment type="catalytic activity">
    <reaction evidence="4">
        <text>The enzyme specifically hydrolyzes (1-&gt;4)-beta-D-galactosidic linkages in type I arabinogalactans.</text>
        <dbReference type="EC" id="3.2.1.89"/>
    </reaction>
</comment>
<dbReference type="EMBL" id="WMQE01000002">
    <property type="protein sequence ID" value="MTK20015.1"/>
    <property type="molecule type" value="Genomic_DNA"/>
</dbReference>
<dbReference type="InterPro" id="IPR011683">
    <property type="entry name" value="Glyco_hydro_53"/>
</dbReference>
<dbReference type="GO" id="GO:0045490">
    <property type="term" value="P:pectin catabolic process"/>
    <property type="evidence" value="ECO:0007669"/>
    <property type="project" value="TreeGrafter"/>
</dbReference>
<evidence type="ECO:0000313" key="6">
    <source>
        <dbReference type="Proteomes" id="UP000487649"/>
    </source>
</evidence>
<protein>
    <recommendedName>
        <fullName evidence="4">Arabinogalactan endo-beta-1,4-galactanase</fullName>
        <ecNumber evidence="4">3.2.1.89</ecNumber>
    </recommendedName>
</protein>
<dbReference type="Pfam" id="PF07745">
    <property type="entry name" value="Glyco_hydro_53"/>
    <property type="match status" value="1"/>
</dbReference>
<dbReference type="GO" id="GO:0015926">
    <property type="term" value="F:glucosidase activity"/>
    <property type="evidence" value="ECO:0007669"/>
    <property type="project" value="InterPro"/>
</dbReference>
<keyword evidence="2 4" id="KW-0378">Hydrolase</keyword>